<dbReference type="Proteomes" id="UP000623129">
    <property type="component" value="Unassembled WGS sequence"/>
</dbReference>
<sequence>MASLLSPHLSNPKPLLPLPLIRATSYSISTNATAVPAQSPTSSLQSLEETFGRKGIKFIESNGTPSVELSVRNGSSVNLRLADALITSYKPKVFWKDDGCKEVLRTIQAVEDPSSVKGGIGLILNDLSKTTTNSSPWYPSEWVVKDTDSDSFDAVQIELGCTNGNGTLEVTYVISLYPLSLATAVIVNNTGPKPIELTSAILSHIKMDKRDGTAIDGLLGCSYCAHPPLDSSFGILSPVEAMKPDDEPSGWFGSSEPDAPKAGVWTVEDNQYTFLKNKLSRVYAVPPSERSKRVRRTPPSNYTTIDKHGSKLNFRIIRMGFEDIYLGSPGSFAKKYDGKDYFICTGPASMLVPVVLNPEEEWRAAQVIEHDNL</sequence>
<dbReference type="PANTHER" id="PTHR11122:SF18">
    <property type="entry name" value="PHOTOSYNTHETIC NDH SUBUNIT OF SUBCOMPLEX B 2, CHLOROPLASTIC"/>
    <property type="match status" value="1"/>
</dbReference>
<dbReference type="EMBL" id="SWLB01000018">
    <property type="protein sequence ID" value="KAF3326707.1"/>
    <property type="molecule type" value="Genomic_DNA"/>
</dbReference>
<dbReference type="GO" id="GO:0030246">
    <property type="term" value="F:carbohydrate binding"/>
    <property type="evidence" value="ECO:0007669"/>
    <property type="project" value="InterPro"/>
</dbReference>
<comment type="caution">
    <text evidence="1">The sequence shown here is derived from an EMBL/GenBank/DDBJ whole genome shotgun (WGS) entry which is preliminary data.</text>
</comment>
<protein>
    <submittedName>
        <fullName evidence="1">Photosynthetic NDH subunit of subcomplex B 2</fullName>
    </submittedName>
</protein>
<dbReference type="Gene3D" id="2.70.98.10">
    <property type="match status" value="1"/>
</dbReference>
<evidence type="ECO:0000313" key="2">
    <source>
        <dbReference type="Proteomes" id="UP000623129"/>
    </source>
</evidence>
<reference evidence="1" key="1">
    <citation type="submission" date="2020-01" db="EMBL/GenBank/DDBJ databases">
        <title>Genome sequence of Kobresia littledalei, the first chromosome-level genome in the family Cyperaceae.</title>
        <authorList>
            <person name="Qu G."/>
        </authorList>
    </citation>
    <scope>NUCLEOTIDE SEQUENCE</scope>
    <source>
        <strain evidence="1">C.B.Clarke</strain>
        <tissue evidence="1">Leaf</tissue>
    </source>
</reference>
<dbReference type="OrthoDB" id="1915244at2759"/>
<organism evidence="1 2">
    <name type="scientific">Carex littledalei</name>
    <dbReference type="NCBI Taxonomy" id="544730"/>
    <lineage>
        <taxon>Eukaryota</taxon>
        <taxon>Viridiplantae</taxon>
        <taxon>Streptophyta</taxon>
        <taxon>Embryophyta</taxon>
        <taxon>Tracheophyta</taxon>
        <taxon>Spermatophyta</taxon>
        <taxon>Magnoliopsida</taxon>
        <taxon>Liliopsida</taxon>
        <taxon>Poales</taxon>
        <taxon>Cyperaceae</taxon>
        <taxon>Cyperoideae</taxon>
        <taxon>Cariceae</taxon>
        <taxon>Carex</taxon>
        <taxon>Carex subgen. Euthyceras</taxon>
    </lineage>
</organism>
<proteinExistence type="predicted"/>
<keyword evidence="2" id="KW-1185">Reference proteome</keyword>
<gene>
    <name evidence="1" type="ORF">FCM35_KLT08337</name>
</gene>
<dbReference type="PANTHER" id="PTHR11122">
    <property type="entry name" value="APOSPORY-ASSOCIATED PROTEIN C-RELATED"/>
    <property type="match status" value="1"/>
</dbReference>
<dbReference type="InterPro" id="IPR014718">
    <property type="entry name" value="GH-type_carb-bd"/>
</dbReference>
<evidence type="ECO:0000313" key="1">
    <source>
        <dbReference type="EMBL" id="KAF3326707.1"/>
    </source>
</evidence>
<dbReference type="GO" id="GO:0047938">
    <property type="term" value="F:glucose-6-phosphate 1-epimerase activity"/>
    <property type="evidence" value="ECO:0007669"/>
    <property type="project" value="TreeGrafter"/>
</dbReference>
<name>A0A833QS34_9POAL</name>
<dbReference type="AlphaFoldDB" id="A0A833QS34"/>
<dbReference type="GO" id="GO:0005737">
    <property type="term" value="C:cytoplasm"/>
    <property type="evidence" value="ECO:0007669"/>
    <property type="project" value="TreeGrafter"/>
</dbReference>
<accession>A0A833QS34</accession>